<dbReference type="EMBL" id="AMCI01002731">
    <property type="protein sequence ID" value="EJX01994.1"/>
    <property type="molecule type" value="Genomic_DNA"/>
</dbReference>
<protein>
    <submittedName>
        <fullName evidence="1">Uncharacterized protein</fullName>
    </submittedName>
</protein>
<accession>J9G548</accession>
<reference evidence="1" key="1">
    <citation type="journal article" date="2012" name="PLoS ONE">
        <title>Gene sets for utilization of primary and secondary nutrition supplies in the distal gut of endangered iberian lynx.</title>
        <authorList>
            <person name="Alcaide M."/>
            <person name="Messina E."/>
            <person name="Richter M."/>
            <person name="Bargiela R."/>
            <person name="Peplies J."/>
            <person name="Huws S.A."/>
            <person name="Newbold C.J."/>
            <person name="Golyshin P.N."/>
            <person name="Simon M.A."/>
            <person name="Lopez G."/>
            <person name="Yakimov M.M."/>
            <person name="Ferrer M."/>
        </authorList>
    </citation>
    <scope>NUCLEOTIDE SEQUENCE</scope>
</reference>
<evidence type="ECO:0000313" key="1">
    <source>
        <dbReference type="EMBL" id="EJX01994.1"/>
    </source>
</evidence>
<dbReference type="AlphaFoldDB" id="J9G548"/>
<comment type="caution">
    <text evidence="1">The sequence shown here is derived from an EMBL/GenBank/DDBJ whole genome shotgun (WGS) entry which is preliminary data.</text>
</comment>
<organism evidence="1">
    <name type="scientific">gut metagenome</name>
    <dbReference type="NCBI Taxonomy" id="749906"/>
    <lineage>
        <taxon>unclassified sequences</taxon>
        <taxon>metagenomes</taxon>
        <taxon>organismal metagenomes</taxon>
    </lineage>
</organism>
<gene>
    <name evidence="1" type="ORF">EVA_09892</name>
</gene>
<proteinExistence type="predicted"/>
<sequence length="735" mass="83680">MTKFLRYEGEFLSRKNVRWKVELWQEASSAFPAAPALMFPADSPLLIEWGHTDKEEPVCGSTATLRVISPGDRTFEDLYTIRAGSVLLRVFRNGGFYWNGTLDPEFYEEPYSMGSNYDVELTFSDFGILDRIPYALSGIRSLQELVEIAMDKACLHYGLIEQRMITTSLLPDSAPMTLADLSVHSENFYDEDGKPSSLKEVMEAILQPLALRMVQRGGKIWIYDLNGLYTVGKPAAVEWVSDDQMMGTDKVVNNAVVTFSPYAQSESLGNELEYLGECKEEMTNLGNTCPSTEPEYYTYYPDYDPEWDYKNLSFTIFLSRKGSGLKEIHPSVKYFKFQPLLGGQESEGIAWMFYTGGHGDLKSGRPKRIGQNPRLPDNPEIMIRTGRTPVQQMEETDRNHYLKINMEMFLDMRYNPFTQKGGNNEGGNYELADYRFNYVQIPFTATLYNEEGTATWHYDNSEIYGRYDLTGELSQLTQGKWVKGAADIRSSRLSWYNNEDRHHKSGVAGWQSNRHNIGLSLEESTKSFKQLETGQYLPYPPEGGYLEIVVYGGVRIWEWTTKFSDMGLRVAPIEWYEKIRWLLFKAPTVNVVNANITHSENESDDIEYSGVVNEDAKDPLELDTICGTSAEAIPSARGILLNTVDHTQVKALTRAGRTTQAEQLLIGTIYSQFADRKTLLSGTAQLLSGDLRYYTERMQPGKRMICLCDCQDAIADESEIEIVEFRPDEYKEEQP</sequence>
<name>J9G548_9ZZZZ</name>